<organism evidence="2 3">
    <name type="scientific">Terrimesophilobacter mesophilus</name>
    <dbReference type="NCBI Taxonomy" id="433647"/>
    <lineage>
        <taxon>Bacteria</taxon>
        <taxon>Bacillati</taxon>
        <taxon>Actinomycetota</taxon>
        <taxon>Actinomycetes</taxon>
        <taxon>Micrococcales</taxon>
        <taxon>Microbacteriaceae</taxon>
        <taxon>Terrimesophilobacter</taxon>
    </lineage>
</organism>
<comment type="caution">
    <text evidence="2">The sequence shown here is derived from an EMBL/GenBank/DDBJ whole genome shotgun (WGS) entry which is preliminary data.</text>
</comment>
<dbReference type="EMBL" id="SOFI01000003">
    <property type="protein sequence ID" value="TFB80827.1"/>
    <property type="molecule type" value="Genomic_DNA"/>
</dbReference>
<dbReference type="AlphaFoldDB" id="A0A4R8VG49"/>
<dbReference type="Pfam" id="PF03235">
    <property type="entry name" value="GmrSD_N"/>
    <property type="match status" value="1"/>
</dbReference>
<keyword evidence="3" id="KW-1185">Reference proteome</keyword>
<gene>
    <name evidence="2" type="ORF">E3N84_08250</name>
</gene>
<reference evidence="2 3" key="1">
    <citation type="submission" date="2019-03" db="EMBL/GenBank/DDBJ databases">
        <title>Genomics of glacier-inhabiting Cryobacterium strains.</title>
        <authorList>
            <person name="Liu Q."/>
            <person name="Xin Y.-H."/>
        </authorList>
    </citation>
    <scope>NUCLEOTIDE SEQUENCE [LARGE SCALE GENOMIC DNA]</scope>
    <source>
        <strain evidence="2 3">CGMCC 1.10440</strain>
    </source>
</reference>
<dbReference type="InterPro" id="IPR004919">
    <property type="entry name" value="GmrSD_N"/>
</dbReference>
<proteinExistence type="predicted"/>
<protein>
    <submittedName>
        <fullName evidence="2">DUF262 domain-containing protein</fullName>
    </submittedName>
</protein>
<sequence length="626" mass="70735">MFTAGSVKLTKLLDDSHTGQLQLPEFQRSWVWDEERIKSLIASVSRGFPVGAVMTLATGGTVEFKPRMIEGANPPDPKIKPDVLLLDGQQRLTSLYQVLLRNEVIHTVTPRRQKVARWFYIDIEKALDSTIDRDEAVISVPEDKRVTSDFGRTVDLDLSTRDLEIDNMMFPVSMILNWHDWQRAYIDRFMSQADFEERFTRISEFHDFIIQNVTGYLVPVIELDKTTSKEAVCVVFEKVNTGGKALDAFELITAMYAADGYELRKDWYGTTSTPGRQRRLKDHLRLPSAQEGVLAGVGNTDFLQVVSLFHTRDMRVLAEASGKTGKELPQVSINRQALLNLPLEAYKKYQDKAELGFNEAAKFLINHGIFRVQDLPYQSQVVPLAAILAEIGSRAELPKTMAKLTEWYWNGVFGELYGSSTETRVAKDFIDVLKWVDGGEVPATVHDATVRADRLRSMRMRLSAAYKGVNALLMHVGARDFRTNQTFTNTVFFDENVDIHHIFPKDWCKSQGIDSKVYDSIINKTPLTSRTNRIIGGSAPSAYLAELESDEVDTPADQHEGMDIRLRTHLIDPKLLRADDFENFMRARQAELVKLIEGATGKTVIPESADIEVESYAEDDDEEAVA</sequence>
<evidence type="ECO:0000313" key="2">
    <source>
        <dbReference type="EMBL" id="TFB80827.1"/>
    </source>
</evidence>
<evidence type="ECO:0000313" key="3">
    <source>
        <dbReference type="Proteomes" id="UP000298488"/>
    </source>
</evidence>
<feature type="domain" description="GmrSD restriction endonucleases N-terminal" evidence="1">
    <location>
        <begin position="10"/>
        <end position="256"/>
    </location>
</feature>
<dbReference type="PANTHER" id="PTHR37292">
    <property type="entry name" value="VNG6097C"/>
    <property type="match status" value="1"/>
</dbReference>
<name>A0A4R8VG49_9MICO</name>
<dbReference type="PANTHER" id="PTHR37292:SF2">
    <property type="entry name" value="DUF262 DOMAIN-CONTAINING PROTEIN"/>
    <property type="match status" value="1"/>
</dbReference>
<dbReference type="Proteomes" id="UP000298488">
    <property type="component" value="Unassembled WGS sequence"/>
</dbReference>
<dbReference type="OrthoDB" id="9787127at2"/>
<accession>A0A4R8VG49</accession>
<evidence type="ECO:0000259" key="1">
    <source>
        <dbReference type="Pfam" id="PF03235"/>
    </source>
</evidence>